<evidence type="ECO:0000256" key="1">
    <source>
        <dbReference type="ARBA" id="ARBA00004127"/>
    </source>
</evidence>
<dbReference type="GO" id="GO:0012505">
    <property type="term" value="C:endomembrane system"/>
    <property type="evidence" value="ECO:0007669"/>
    <property type="project" value="UniProtKB-SubCell"/>
</dbReference>
<comment type="subunit">
    <text evidence="5">NDH-1 is composed of 14 different subunits. Subunits NuoA, H, J, K, L, M, N constitute the membrane sector of the complex.</text>
</comment>
<protein>
    <recommendedName>
        <fullName evidence="5">NADH-quinone oxidoreductase subunit N</fullName>
        <ecNumber evidence="5">7.1.1.-</ecNumber>
    </recommendedName>
    <alternativeName>
        <fullName evidence="5">NADH dehydrogenase I subunit N</fullName>
    </alternativeName>
    <alternativeName>
        <fullName evidence="5">NDH-1 subunit N</fullName>
    </alternativeName>
</protein>
<dbReference type="OrthoDB" id="9811718at2"/>
<gene>
    <name evidence="5" type="primary">nuoN</name>
    <name evidence="8" type="ORF">CLV42_103149</name>
</gene>
<evidence type="ECO:0000256" key="4">
    <source>
        <dbReference type="ARBA" id="ARBA00023136"/>
    </source>
</evidence>
<keyword evidence="5" id="KW-0813">Transport</keyword>
<comment type="catalytic activity">
    <reaction evidence="5">
        <text>a quinone + NADH + 5 H(+)(in) = a quinol + NAD(+) + 4 H(+)(out)</text>
        <dbReference type="Rhea" id="RHEA:57888"/>
        <dbReference type="ChEBI" id="CHEBI:15378"/>
        <dbReference type="ChEBI" id="CHEBI:24646"/>
        <dbReference type="ChEBI" id="CHEBI:57540"/>
        <dbReference type="ChEBI" id="CHEBI:57945"/>
        <dbReference type="ChEBI" id="CHEBI:132124"/>
    </reaction>
</comment>
<evidence type="ECO:0000313" key="8">
    <source>
        <dbReference type="EMBL" id="PSL33167.1"/>
    </source>
</evidence>
<dbReference type="NCBIfam" id="TIGR01770">
    <property type="entry name" value="NDH_I_N"/>
    <property type="match status" value="1"/>
</dbReference>
<name>A0A2P8GGU5_9BACT</name>
<feature type="transmembrane region" description="Helical" evidence="5">
    <location>
        <begin position="98"/>
        <end position="131"/>
    </location>
</feature>
<dbReference type="InterPro" id="IPR010096">
    <property type="entry name" value="NADH-Q_OxRdtase_suN/2"/>
</dbReference>
<sequence length="457" mass="48772">MNALISTALSGVVMMFAGLFVSNKQRIKYIAIVVVLACLVANLAELSTIEAGDRTLYGMITVSRFSILFNAIALGATLIFFLLSGSAFENVGEHVADYFALVFFILSGITLASTFSSLLMLFLAIEIISIPQYILAGSDKKTPKSSEASLKYFLMGSFSTGILLMGITLIYGATGTFNVADLGLGAGKVNTLALCGIILVAFALSFKVSAAPFHFWTPDVYDGSPTVFTSFMATVVKAGGFIAFIRIFHGAFIGERISADWQLLLAIITAATLIIGNFTAVFQQSVKRMLAYSSIAQAGFMLLAVVSVNTYATQGIVLYAAAYSIATIGIFAVMIKLKDYTFDGFNGLARTQPVLAVTTAIFVCSLAGIPLTAGFFAKYFVLTAAVKQGNLLWLVIVAVICAAISAYYYFRVIIAMYFKQGEAETAPITGGFKVMLIITAAIVILLGIFPGLLLQLI</sequence>
<keyword evidence="5" id="KW-0520">NAD</keyword>
<dbReference type="Proteomes" id="UP000240978">
    <property type="component" value="Unassembled WGS sequence"/>
</dbReference>
<keyword evidence="5" id="KW-1278">Translocase</keyword>
<feature type="transmembrane region" description="Helical" evidence="5">
    <location>
        <begin position="152"/>
        <end position="171"/>
    </location>
</feature>
<keyword evidence="2 5" id="KW-0812">Transmembrane</keyword>
<keyword evidence="4 5" id="KW-0472">Membrane</keyword>
<organism evidence="8 9">
    <name type="scientific">Chitinophaga ginsengisoli</name>
    <dbReference type="NCBI Taxonomy" id="363837"/>
    <lineage>
        <taxon>Bacteria</taxon>
        <taxon>Pseudomonadati</taxon>
        <taxon>Bacteroidota</taxon>
        <taxon>Chitinophagia</taxon>
        <taxon>Chitinophagales</taxon>
        <taxon>Chitinophagaceae</taxon>
        <taxon>Chitinophaga</taxon>
    </lineage>
</organism>
<dbReference type="GO" id="GO:0050136">
    <property type="term" value="F:NADH dehydrogenase (quinone) (non-electrogenic) activity"/>
    <property type="evidence" value="ECO:0007669"/>
    <property type="project" value="UniProtKB-UniRule"/>
</dbReference>
<keyword evidence="5" id="KW-0874">Quinone</keyword>
<evidence type="ECO:0000256" key="3">
    <source>
        <dbReference type="ARBA" id="ARBA00022989"/>
    </source>
</evidence>
<comment type="similarity">
    <text evidence="5">Belongs to the complex I subunit 2 family.</text>
</comment>
<dbReference type="InterPro" id="IPR001750">
    <property type="entry name" value="ND/Mrp_TM"/>
</dbReference>
<dbReference type="GO" id="GO:0005886">
    <property type="term" value="C:plasma membrane"/>
    <property type="evidence" value="ECO:0007669"/>
    <property type="project" value="UniProtKB-SubCell"/>
</dbReference>
<comment type="caution">
    <text evidence="8">The sequence shown here is derived from an EMBL/GenBank/DDBJ whole genome shotgun (WGS) entry which is preliminary data.</text>
</comment>
<keyword evidence="3 5" id="KW-1133">Transmembrane helix</keyword>
<dbReference type="HAMAP" id="MF_00445">
    <property type="entry name" value="NDH1_NuoN_1"/>
    <property type="match status" value="1"/>
</dbReference>
<feature type="transmembrane region" description="Helical" evidence="5">
    <location>
        <begin position="316"/>
        <end position="335"/>
    </location>
</feature>
<feature type="transmembrane region" description="Helical" evidence="5">
    <location>
        <begin position="355"/>
        <end position="379"/>
    </location>
</feature>
<dbReference type="GO" id="GO:0048038">
    <property type="term" value="F:quinone binding"/>
    <property type="evidence" value="ECO:0007669"/>
    <property type="project" value="UniProtKB-KW"/>
</dbReference>
<evidence type="ECO:0000259" key="7">
    <source>
        <dbReference type="Pfam" id="PF00361"/>
    </source>
</evidence>
<feature type="transmembrane region" description="Helical" evidence="5">
    <location>
        <begin position="431"/>
        <end position="454"/>
    </location>
</feature>
<evidence type="ECO:0000256" key="6">
    <source>
        <dbReference type="RuleBase" id="RU000320"/>
    </source>
</evidence>
<reference evidence="8 9" key="1">
    <citation type="submission" date="2018-03" db="EMBL/GenBank/DDBJ databases">
        <title>Genomic Encyclopedia of Archaeal and Bacterial Type Strains, Phase II (KMG-II): from individual species to whole genera.</title>
        <authorList>
            <person name="Goeker M."/>
        </authorList>
    </citation>
    <scope>NUCLEOTIDE SEQUENCE [LARGE SCALE GENOMIC DNA]</scope>
    <source>
        <strain evidence="8 9">DSM 18107</strain>
    </source>
</reference>
<feature type="transmembrane region" description="Helical" evidence="5">
    <location>
        <begin position="391"/>
        <end position="410"/>
    </location>
</feature>
<feature type="transmembrane region" description="Helical" evidence="5">
    <location>
        <begin position="65"/>
        <end position="86"/>
    </location>
</feature>
<dbReference type="GO" id="GO:0042773">
    <property type="term" value="P:ATP synthesis coupled electron transport"/>
    <property type="evidence" value="ECO:0007669"/>
    <property type="project" value="InterPro"/>
</dbReference>
<feature type="transmembrane region" description="Helical" evidence="5">
    <location>
        <begin position="191"/>
        <end position="215"/>
    </location>
</feature>
<evidence type="ECO:0000313" key="9">
    <source>
        <dbReference type="Proteomes" id="UP000240978"/>
    </source>
</evidence>
<accession>A0A2P8GGU5</accession>
<dbReference type="RefSeq" id="WP_106601503.1">
    <property type="nucleotide sequence ID" value="NZ_PYGK01000003.1"/>
</dbReference>
<evidence type="ECO:0000256" key="2">
    <source>
        <dbReference type="ARBA" id="ARBA00022692"/>
    </source>
</evidence>
<comment type="subcellular location">
    <subcellularLocation>
        <location evidence="5">Cell membrane</location>
        <topology evidence="5">Multi-pass membrane protein</topology>
    </subcellularLocation>
    <subcellularLocation>
        <location evidence="1">Endomembrane system</location>
        <topology evidence="1">Multi-pass membrane protein</topology>
    </subcellularLocation>
    <subcellularLocation>
        <location evidence="6">Membrane</location>
        <topology evidence="6">Multi-pass membrane protein</topology>
    </subcellularLocation>
</comment>
<feature type="transmembrane region" description="Helical" evidence="5">
    <location>
        <begin position="261"/>
        <end position="282"/>
    </location>
</feature>
<dbReference type="GO" id="GO:0008137">
    <property type="term" value="F:NADH dehydrogenase (ubiquinone) activity"/>
    <property type="evidence" value="ECO:0007669"/>
    <property type="project" value="InterPro"/>
</dbReference>
<proteinExistence type="inferred from homology"/>
<dbReference type="AlphaFoldDB" id="A0A2P8GGU5"/>
<feature type="transmembrane region" description="Helical" evidence="5">
    <location>
        <begin position="227"/>
        <end position="249"/>
    </location>
</feature>
<feature type="domain" description="NADH:quinone oxidoreductase/Mrp antiporter transmembrane" evidence="7">
    <location>
        <begin position="117"/>
        <end position="403"/>
    </location>
</feature>
<keyword evidence="5" id="KW-1003">Cell membrane</keyword>
<dbReference type="EMBL" id="PYGK01000003">
    <property type="protein sequence ID" value="PSL33167.1"/>
    <property type="molecule type" value="Genomic_DNA"/>
</dbReference>
<dbReference type="PANTHER" id="PTHR22773">
    <property type="entry name" value="NADH DEHYDROGENASE"/>
    <property type="match status" value="1"/>
</dbReference>
<dbReference type="Pfam" id="PF00361">
    <property type="entry name" value="Proton_antipo_M"/>
    <property type="match status" value="1"/>
</dbReference>
<feature type="transmembrane region" description="Helical" evidence="5">
    <location>
        <begin position="27"/>
        <end position="44"/>
    </location>
</feature>
<evidence type="ECO:0000256" key="5">
    <source>
        <dbReference type="HAMAP-Rule" id="MF_00445"/>
    </source>
</evidence>
<keyword evidence="9" id="KW-1185">Reference proteome</keyword>
<comment type="function">
    <text evidence="5">NDH-1 shuttles electrons from NADH, via FMN and iron-sulfur (Fe-S) centers, to quinones in the respiratory chain. The immediate electron acceptor for the enzyme in this species is believed to be a menaquinone. Couples the redox reaction to proton translocation (for every two electrons transferred, four hydrogen ions are translocated across the cytoplasmic membrane), and thus conserves the redox energy in a proton gradient.</text>
</comment>
<dbReference type="EC" id="7.1.1.-" evidence="5"/>